<proteinExistence type="predicted"/>
<organism evidence="1">
    <name type="scientific">Arundo donax</name>
    <name type="common">Giant reed</name>
    <name type="synonym">Donax arundinaceus</name>
    <dbReference type="NCBI Taxonomy" id="35708"/>
    <lineage>
        <taxon>Eukaryota</taxon>
        <taxon>Viridiplantae</taxon>
        <taxon>Streptophyta</taxon>
        <taxon>Embryophyta</taxon>
        <taxon>Tracheophyta</taxon>
        <taxon>Spermatophyta</taxon>
        <taxon>Magnoliopsida</taxon>
        <taxon>Liliopsida</taxon>
        <taxon>Poales</taxon>
        <taxon>Poaceae</taxon>
        <taxon>PACMAD clade</taxon>
        <taxon>Arundinoideae</taxon>
        <taxon>Arundineae</taxon>
        <taxon>Arundo</taxon>
    </lineage>
</organism>
<accession>A0A0A9CA96</accession>
<dbReference type="EMBL" id="GBRH01229463">
    <property type="protein sequence ID" value="JAD68432.1"/>
    <property type="molecule type" value="Transcribed_RNA"/>
</dbReference>
<sequence length="19" mass="2105">MKTRTGQVLISSPETISKE</sequence>
<name>A0A0A9CA96_ARUDO</name>
<dbReference type="AlphaFoldDB" id="A0A0A9CA96"/>
<protein>
    <submittedName>
        <fullName evidence="1">Uncharacterized protein</fullName>
    </submittedName>
</protein>
<reference evidence="1" key="1">
    <citation type="submission" date="2014-09" db="EMBL/GenBank/DDBJ databases">
        <authorList>
            <person name="Magalhaes I.L.F."/>
            <person name="Oliveira U."/>
            <person name="Santos F.R."/>
            <person name="Vidigal T.H.D.A."/>
            <person name="Brescovit A.D."/>
            <person name="Santos A.J."/>
        </authorList>
    </citation>
    <scope>NUCLEOTIDE SEQUENCE</scope>
    <source>
        <tissue evidence="1">Shoot tissue taken approximately 20 cm above the soil surface</tissue>
    </source>
</reference>
<evidence type="ECO:0000313" key="1">
    <source>
        <dbReference type="EMBL" id="JAD68432.1"/>
    </source>
</evidence>
<reference evidence="1" key="2">
    <citation type="journal article" date="2015" name="Data Brief">
        <title>Shoot transcriptome of the giant reed, Arundo donax.</title>
        <authorList>
            <person name="Barrero R.A."/>
            <person name="Guerrero F.D."/>
            <person name="Moolhuijzen P."/>
            <person name="Goolsby J.A."/>
            <person name="Tidwell J."/>
            <person name="Bellgard S.E."/>
            <person name="Bellgard M.I."/>
        </authorList>
    </citation>
    <scope>NUCLEOTIDE SEQUENCE</scope>
    <source>
        <tissue evidence="1">Shoot tissue taken approximately 20 cm above the soil surface</tissue>
    </source>
</reference>